<evidence type="ECO:0000259" key="1">
    <source>
        <dbReference type="Pfam" id="PF12937"/>
    </source>
</evidence>
<dbReference type="InterPro" id="IPR001810">
    <property type="entry name" value="F-box_dom"/>
</dbReference>
<dbReference type="SUPFAM" id="SSF81383">
    <property type="entry name" value="F-box domain"/>
    <property type="match status" value="1"/>
</dbReference>
<protein>
    <recommendedName>
        <fullName evidence="1">F-box domain-containing protein</fullName>
    </recommendedName>
</protein>
<dbReference type="InterPro" id="IPR036047">
    <property type="entry name" value="F-box-like_dom_sf"/>
</dbReference>
<keyword evidence="3" id="KW-1185">Reference proteome</keyword>
<evidence type="ECO:0000313" key="2">
    <source>
        <dbReference type="EMBL" id="CAD6255455.1"/>
    </source>
</evidence>
<dbReference type="Pfam" id="PF12937">
    <property type="entry name" value="F-box-like"/>
    <property type="match status" value="1"/>
</dbReference>
<feature type="domain" description="F-box" evidence="1">
    <location>
        <begin position="5"/>
        <end position="40"/>
    </location>
</feature>
<sequence length="184" mass="20382">MWATSLPCDLLLDIFRRVGFTAVIRCAGVCRPWQHAIIDNATCLRPRHDRFLPELLLALLDTYWHLRQETILGRLDYVPVGPSANNLLVDGFVDVSLYGTPLASRNGFLLLGGINNLCLCNPLTGSFNFVSTAPLGDSSSEQCTYVLATGYDDDSQPDGGAVGKENIMRTERTWRTELPEEYGT</sequence>
<dbReference type="PANTHER" id="PTHR35828:SF16">
    <property type="entry name" value="F-BOX DOMAIN-CONTAINING PROTEIN"/>
    <property type="match status" value="1"/>
</dbReference>
<dbReference type="Proteomes" id="UP000604825">
    <property type="component" value="Unassembled WGS sequence"/>
</dbReference>
<dbReference type="PANTHER" id="PTHR35828">
    <property type="entry name" value="OS08G0203800 PROTEIN-RELATED"/>
    <property type="match status" value="1"/>
</dbReference>
<comment type="caution">
    <text evidence="2">The sequence shown here is derived from an EMBL/GenBank/DDBJ whole genome shotgun (WGS) entry which is preliminary data.</text>
</comment>
<dbReference type="AlphaFoldDB" id="A0A811QB12"/>
<accession>A0A811QB12</accession>
<reference evidence="2" key="1">
    <citation type="submission" date="2020-10" db="EMBL/GenBank/DDBJ databases">
        <authorList>
            <person name="Han B."/>
            <person name="Lu T."/>
            <person name="Zhao Q."/>
            <person name="Huang X."/>
            <person name="Zhao Y."/>
        </authorList>
    </citation>
    <scope>NUCLEOTIDE SEQUENCE</scope>
</reference>
<gene>
    <name evidence="2" type="ORF">NCGR_LOCUS39000</name>
</gene>
<name>A0A811QB12_9POAL</name>
<dbReference type="OrthoDB" id="623820at2759"/>
<dbReference type="EMBL" id="CAJGYO010000010">
    <property type="protein sequence ID" value="CAD6255455.1"/>
    <property type="molecule type" value="Genomic_DNA"/>
</dbReference>
<evidence type="ECO:0000313" key="3">
    <source>
        <dbReference type="Proteomes" id="UP000604825"/>
    </source>
</evidence>
<organism evidence="2 3">
    <name type="scientific">Miscanthus lutarioriparius</name>
    <dbReference type="NCBI Taxonomy" id="422564"/>
    <lineage>
        <taxon>Eukaryota</taxon>
        <taxon>Viridiplantae</taxon>
        <taxon>Streptophyta</taxon>
        <taxon>Embryophyta</taxon>
        <taxon>Tracheophyta</taxon>
        <taxon>Spermatophyta</taxon>
        <taxon>Magnoliopsida</taxon>
        <taxon>Liliopsida</taxon>
        <taxon>Poales</taxon>
        <taxon>Poaceae</taxon>
        <taxon>PACMAD clade</taxon>
        <taxon>Panicoideae</taxon>
        <taxon>Andropogonodae</taxon>
        <taxon>Andropogoneae</taxon>
        <taxon>Saccharinae</taxon>
        <taxon>Miscanthus</taxon>
    </lineage>
</organism>
<proteinExistence type="predicted"/>
<dbReference type="Gene3D" id="1.20.1280.50">
    <property type="match status" value="1"/>
</dbReference>